<comment type="caution">
    <text evidence="2">The sequence shown here is derived from an EMBL/GenBank/DDBJ whole genome shotgun (WGS) entry which is preliminary data.</text>
</comment>
<keyword evidence="3" id="KW-1185">Reference proteome</keyword>
<dbReference type="RefSeq" id="WP_193537650.1">
    <property type="nucleotide sequence ID" value="NZ_JADCLJ010000021.1"/>
</dbReference>
<keyword evidence="1" id="KW-1133">Transmembrane helix</keyword>
<organism evidence="2 3">
    <name type="scientific">Litchfieldia luteola</name>
    <dbReference type="NCBI Taxonomy" id="682179"/>
    <lineage>
        <taxon>Bacteria</taxon>
        <taxon>Bacillati</taxon>
        <taxon>Bacillota</taxon>
        <taxon>Bacilli</taxon>
        <taxon>Bacillales</taxon>
        <taxon>Bacillaceae</taxon>
        <taxon>Litchfieldia</taxon>
    </lineage>
</organism>
<evidence type="ECO:0000256" key="1">
    <source>
        <dbReference type="SAM" id="Phobius"/>
    </source>
</evidence>
<feature type="transmembrane region" description="Helical" evidence="1">
    <location>
        <begin position="104"/>
        <end position="123"/>
    </location>
</feature>
<keyword evidence="1" id="KW-0472">Membrane</keyword>
<dbReference type="Proteomes" id="UP001516662">
    <property type="component" value="Unassembled WGS sequence"/>
</dbReference>
<gene>
    <name evidence="2" type="ORF">IMZ08_14275</name>
</gene>
<name>A0ABR9QL53_9BACI</name>
<evidence type="ECO:0008006" key="4">
    <source>
        <dbReference type="Google" id="ProtNLM"/>
    </source>
</evidence>
<evidence type="ECO:0000313" key="2">
    <source>
        <dbReference type="EMBL" id="MBE4909229.1"/>
    </source>
</evidence>
<proteinExistence type="predicted"/>
<dbReference type="Pfam" id="PF22765">
    <property type="entry name" value="DUF7010"/>
    <property type="match status" value="1"/>
</dbReference>
<feature type="transmembrane region" description="Helical" evidence="1">
    <location>
        <begin position="44"/>
        <end position="65"/>
    </location>
</feature>
<protein>
    <recommendedName>
        <fullName evidence="4">DUF308 domain-containing protein</fullName>
    </recommendedName>
</protein>
<dbReference type="EMBL" id="JADCLJ010000021">
    <property type="protein sequence ID" value="MBE4909229.1"/>
    <property type="molecule type" value="Genomic_DNA"/>
</dbReference>
<evidence type="ECO:0000313" key="3">
    <source>
        <dbReference type="Proteomes" id="UP001516662"/>
    </source>
</evidence>
<accession>A0ABR9QL53</accession>
<feature type="transmembrane region" description="Helical" evidence="1">
    <location>
        <begin position="154"/>
        <end position="170"/>
    </location>
</feature>
<feature type="transmembrane region" description="Helical" evidence="1">
    <location>
        <begin position="77"/>
        <end position="98"/>
    </location>
</feature>
<sequence>MDLQSLKREYALSTNKGIAMFYGGMLIWLILGLVSFVLPKELNAYIYLGATGVFFPVGILVSKVLKIDFFAKNNPLSTLGGLLGALQLFFAPLLIMVGFQHYEWVPFVVGVLTGAHFLPFMWLYDSKAMLFQTIVTVLVSTLVGLLFIESALTLVPFSLMLVYFITAMLIRKEVATLKIQAEPSIAG</sequence>
<keyword evidence="1" id="KW-0812">Transmembrane</keyword>
<dbReference type="InterPro" id="IPR053824">
    <property type="entry name" value="DUF7010"/>
</dbReference>
<reference evidence="2 3" key="1">
    <citation type="submission" date="2020-10" db="EMBL/GenBank/DDBJ databases">
        <title>Bacillus sp. HD4P25, an endophyte from a halophyte.</title>
        <authorList>
            <person name="Sun J.-Q."/>
        </authorList>
    </citation>
    <scope>NUCLEOTIDE SEQUENCE [LARGE SCALE GENOMIC DNA]</scope>
    <source>
        <strain evidence="2 3">YIM 93174</strain>
    </source>
</reference>
<feature type="transmembrane region" description="Helical" evidence="1">
    <location>
        <begin position="20"/>
        <end position="38"/>
    </location>
</feature>